<feature type="domain" description="NTF2" evidence="17">
    <location>
        <begin position="8"/>
        <end position="159"/>
    </location>
</feature>
<dbReference type="InterPro" id="IPR009060">
    <property type="entry name" value="UBA-like_sf"/>
</dbReference>
<dbReference type="InterPro" id="IPR012295">
    <property type="entry name" value="TBP_dom_sf"/>
</dbReference>
<feature type="compositionally biased region" description="Acidic residues" evidence="16">
    <location>
        <begin position="575"/>
        <end position="592"/>
    </location>
</feature>
<dbReference type="PROSITE" id="PS51281">
    <property type="entry name" value="TAP_C"/>
    <property type="match status" value="1"/>
</dbReference>
<name>A0A6L2P7I9_COPFO</name>
<dbReference type="SUPFAM" id="SSF55945">
    <property type="entry name" value="TATA-box binding protein-like"/>
    <property type="match status" value="2"/>
</dbReference>
<keyword evidence="11" id="KW-0238">DNA-binding</keyword>
<gene>
    <name evidence="19" type="ORF">Cfor_01496</name>
</gene>
<comment type="subcellular location">
    <subcellularLocation>
        <location evidence="2">Cytoplasm</location>
    </subcellularLocation>
    <subcellularLocation>
        <location evidence="1">Nucleus</location>
    </subcellularLocation>
</comment>
<dbReference type="PRINTS" id="PR00686">
    <property type="entry name" value="TIFACTORIID"/>
</dbReference>
<dbReference type="Pfam" id="PF03943">
    <property type="entry name" value="TAP_C"/>
    <property type="match status" value="1"/>
</dbReference>
<reference evidence="20" key="1">
    <citation type="submission" date="2020-01" db="EMBL/GenBank/DDBJ databases">
        <title>Draft genome sequence of the Termite Coptotermes fromosanus.</title>
        <authorList>
            <person name="Itakura S."/>
            <person name="Yosikawa Y."/>
            <person name="Umezawa K."/>
        </authorList>
    </citation>
    <scope>NUCLEOTIDE SEQUENCE [LARGE SCALE GENOMIC DNA]</scope>
</reference>
<evidence type="ECO:0000256" key="1">
    <source>
        <dbReference type="ARBA" id="ARBA00004123"/>
    </source>
</evidence>
<comment type="similarity">
    <text evidence="4">Belongs to the NXF family.</text>
</comment>
<dbReference type="PANTHER" id="PTHR10126">
    <property type="entry name" value="TATA-BOX BINDING PROTEIN"/>
    <property type="match status" value="1"/>
</dbReference>
<dbReference type="InterPro" id="IPR032710">
    <property type="entry name" value="NTF2-like_dom_sf"/>
</dbReference>
<keyword evidence="8" id="KW-0677">Repeat</keyword>
<evidence type="ECO:0000256" key="9">
    <source>
        <dbReference type="ARBA" id="ARBA00022816"/>
    </source>
</evidence>
<keyword evidence="9" id="KW-0509">mRNA transport</keyword>
<evidence type="ECO:0000259" key="18">
    <source>
        <dbReference type="PROSITE" id="PS51281"/>
    </source>
</evidence>
<dbReference type="GO" id="GO:0003677">
    <property type="term" value="F:DNA binding"/>
    <property type="evidence" value="ECO:0007669"/>
    <property type="project" value="UniProtKB-KW"/>
</dbReference>
<evidence type="ECO:0000256" key="12">
    <source>
        <dbReference type="ARBA" id="ARBA00023163"/>
    </source>
</evidence>
<dbReference type="GO" id="GO:0005634">
    <property type="term" value="C:nucleus"/>
    <property type="evidence" value="ECO:0007669"/>
    <property type="project" value="UniProtKB-SubCell"/>
</dbReference>
<dbReference type="Gene3D" id="3.30.310.10">
    <property type="entry name" value="TATA-Binding Protein"/>
    <property type="match status" value="2"/>
</dbReference>
<evidence type="ECO:0000256" key="15">
    <source>
        <dbReference type="ARBA" id="ARBA00033173"/>
    </source>
</evidence>
<keyword evidence="20" id="KW-1185">Reference proteome</keyword>
<dbReference type="GO" id="GO:0051028">
    <property type="term" value="P:mRNA transport"/>
    <property type="evidence" value="ECO:0007669"/>
    <property type="project" value="UniProtKB-KW"/>
</dbReference>
<evidence type="ECO:0000256" key="14">
    <source>
        <dbReference type="ARBA" id="ARBA00023474"/>
    </source>
</evidence>
<dbReference type="PROSITE" id="PS50177">
    <property type="entry name" value="NTF2_DOMAIN"/>
    <property type="match status" value="1"/>
</dbReference>
<accession>A0A6L2P7I9</accession>
<evidence type="ECO:0000256" key="6">
    <source>
        <dbReference type="ARBA" id="ARBA00022490"/>
    </source>
</evidence>
<feature type="domain" description="TAP-C" evidence="18">
    <location>
        <begin position="193"/>
        <end position="248"/>
    </location>
</feature>
<dbReference type="InterPro" id="IPR018222">
    <property type="entry name" value="Nuclear_transport_factor_2_euk"/>
</dbReference>
<feature type="region of interest" description="Disordered" evidence="16">
    <location>
        <begin position="575"/>
        <end position="599"/>
    </location>
</feature>
<evidence type="ECO:0000256" key="11">
    <source>
        <dbReference type="ARBA" id="ARBA00023125"/>
    </source>
</evidence>
<dbReference type="SUPFAM" id="SSF54427">
    <property type="entry name" value="NTF2-like"/>
    <property type="match status" value="1"/>
</dbReference>
<feature type="region of interest" description="Disordered" evidence="16">
    <location>
        <begin position="341"/>
        <end position="363"/>
    </location>
</feature>
<evidence type="ECO:0000256" key="10">
    <source>
        <dbReference type="ARBA" id="ARBA00023015"/>
    </source>
</evidence>
<keyword evidence="7" id="KW-0433">Leucine-rich repeat</keyword>
<dbReference type="Gene3D" id="1.10.8.10">
    <property type="entry name" value="DNA helicase RuvA subunit, C-terminal domain"/>
    <property type="match status" value="1"/>
</dbReference>
<evidence type="ECO:0000256" key="13">
    <source>
        <dbReference type="ARBA" id="ARBA00023242"/>
    </source>
</evidence>
<keyword evidence="5" id="KW-0813">Transport</keyword>
<keyword evidence="12" id="KW-0804">Transcription</keyword>
<evidence type="ECO:0000256" key="3">
    <source>
        <dbReference type="ARBA" id="ARBA00005560"/>
    </source>
</evidence>
<proteinExistence type="inferred from homology"/>
<dbReference type="CDD" id="cd14342">
    <property type="entry name" value="UBA_TAP-C"/>
    <property type="match status" value="1"/>
</dbReference>
<dbReference type="FunFam" id="3.30.310.10:FF:000009">
    <property type="entry name" value="TatA box-binding protein-like protein 1"/>
    <property type="match status" value="1"/>
</dbReference>
<dbReference type="InterPro" id="IPR015445">
    <property type="entry name" value="TBP-like"/>
</dbReference>
<dbReference type="EMBL" id="BLKM01003250">
    <property type="protein sequence ID" value="GFG28121.1"/>
    <property type="molecule type" value="Genomic_DNA"/>
</dbReference>
<organism evidence="19 20">
    <name type="scientific">Coptotermes formosanus</name>
    <name type="common">Formosan subterranean termite</name>
    <dbReference type="NCBI Taxonomy" id="36987"/>
    <lineage>
        <taxon>Eukaryota</taxon>
        <taxon>Metazoa</taxon>
        <taxon>Ecdysozoa</taxon>
        <taxon>Arthropoda</taxon>
        <taxon>Hexapoda</taxon>
        <taxon>Insecta</taxon>
        <taxon>Pterygota</taxon>
        <taxon>Neoptera</taxon>
        <taxon>Polyneoptera</taxon>
        <taxon>Dictyoptera</taxon>
        <taxon>Blattodea</taxon>
        <taxon>Blattoidea</taxon>
        <taxon>Termitoidae</taxon>
        <taxon>Rhinotermitidae</taxon>
        <taxon>Coptotermes</taxon>
    </lineage>
</organism>
<dbReference type="SMART" id="SM00804">
    <property type="entry name" value="TAP_C"/>
    <property type="match status" value="1"/>
</dbReference>
<dbReference type="CDD" id="cd04517">
    <property type="entry name" value="TLF"/>
    <property type="match status" value="1"/>
</dbReference>
<dbReference type="Pfam" id="PF22602">
    <property type="entry name" value="NXF_NTF2"/>
    <property type="match status" value="1"/>
</dbReference>
<dbReference type="SUPFAM" id="SSF46934">
    <property type="entry name" value="UBA-like"/>
    <property type="match status" value="1"/>
</dbReference>
<evidence type="ECO:0000256" key="5">
    <source>
        <dbReference type="ARBA" id="ARBA00022448"/>
    </source>
</evidence>
<keyword evidence="13" id="KW-0539">Nucleus</keyword>
<dbReference type="OrthoDB" id="2127950at2759"/>
<dbReference type="FunFam" id="1.10.8.10:FF:000018">
    <property type="entry name" value="Nuclear RNA export factor 1"/>
    <property type="match status" value="1"/>
</dbReference>
<evidence type="ECO:0000256" key="7">
    <source>
        <dbReference type="ARBA" id="ARBA00022614"/>
    </source>
</evidence>
<evidence type="ECO:0000256" key="8">
    <source>
        <dbReference type="ARBA" id="ARBA00022737"/>
    </source>
</evidence>
<sequence>MPPEECTLADQFVRHYFTLYDSDSRMKLEGLYHRDALFSLTSTYLPAQTTSNTARLTEYTIESRNLLKLSDYTKNLKLLYQGSDAILATICRLPRSEHDPYSFAVDFVHSAFGIIISVTGVFREPAVIKSPLIRSFSRVFVLVQIGPRDFQIANETMHVKNATTKEAEVAFKIPKPPVAPKVASGKPEKVSDSDKEQMTNVLSQLTEMNSKWCRKCLEESKWDIKKALTVFTGLYKLSKIPPEAFHSVIMSDSPCDTYSTSAFPVCQQITTFIAEHNIEIVYGFCLHSYNDFKSGLHSVGCIWIVKATWCKCVGRMATAVQNNGIESLANGNINHVEVNEAHVEPSDITTNSSTAGETPTEAEPPEIDIVINNVVCSFSVRCHLNLRQIALNGANVEYRRENGMITMKLRKPYTTASMWSSGKVTCTGATSEDQAKVAARRFARCLQKLGFKARFNNFRVVNVLGTCSMPFAIKIMAFSERYKENADYEPELHPGVTYKLTQPKATLKIFSTGSVTVTAPSVADVQAAIEYIFPLVYEYRKERTKEDLLALQLRRKGQKRKRSFSHIHEIGDDDFEGDVIGVSDDDEEDENCDSDKSWD</sequence>
<dbReference type="InterPro" id="IPR002075">
    <property type="entry name" value="NTF2_dom"/>
</dbReference>
<dbReference type="FunFam" id="3.30.310.10:FF:000005">
    <property type="entry name" value="TATA box-binding protein-like 1"/>
    <property type="match status" value="1"/>
</dbReference>
<evidence type="ECO:0000259" key="17">
    <source>
        <dbReference type="PROSITE" id="PS50177"/>
    </source>
</evidence>
<evidence type="ECO:0000256" key="4">
    <source>
        <dbReference type="ARBA" id="ARBA00009285"/>
    </source>
</evidence>
<evidence type="ECO:0000256" key="2">
    <source>
        <dbReference type="ARBA" id="ARBA00004496"/>
    </source>
</evidence>
<comment type="similarity">
    <text evidence="3">Belongs to the TBP family.</text>
</comment>
<dbReference type="GO" id="GO:0005737">
    <property type="term" value="C:cytoplasm"/>
    <property type="evidence" value="ECO:0007669"/>
    <property type="project" value="UniProtKB-SubCell"/>
</dbReference>
<dbReference type="InterPro" id="IPR005637">
    <property type="entry name" value="TAP_C_dom"/>
</dbReference>
<comment type="caution">
    <text evidence="19">The sequence shown here is derived from an EMBL/GenBank/DDBJ whole genome shotgun (WGS) entry which is preliminary data.</text>
</comment>
<dbReference type="GO" id="GO:0006352">
    <property type="term" value="P:DNA-templated transcription initiation"/>
    <property type="evidence" value="ECO:0007669"/>
    <property type="project" value="InterPro"/>
</dbReference>
<keyword evidence="10" id="KW-0805">Transcription regulation</keyword>
<dbReference type="Pfam" id="PF00352">
    <property type="entry name" value="TBP"/>
    <property type="match status" value="2"/>
</dbReference>
<dbReference type="AlphaFoldDB" id="A0A6L2P7I9"/>
<keyword evidence="6" id="KW-0963">Cytoplasm</keyword>
<dbReference type="InterPro" id="IPR000814">
    <property type="entry name" value="TBP"/>
</dbReference>
<evidence type="ECO:0000313" key="19">
    <source>
        <dbReference type="EMBL" id="GFG28121.1"/>
    </source>
</evidence>
<protein>
    <recommendedName>
        <fullName evidence="14">TATA box-binding protein-like 1</fullName>
    </recommendedName>
    <alternativeName>
        <fullName evidence="15">TBP-like factor</fullName>
    </alternativeName>
</protein>
<evidence type="ECO:0000313" key="20">
    <source>
        <dbReference type="Proteomes" id="UP000502823"/>
    </source>
</evidence>
<evidence type="ECO:0000256" key="16">
    <source>
        <dbReference type="SAM" id="MobiDB-lite"/>
    </source>
</evidence>
<dbReference type="Proteomes" id="UP000502823">
    <property type="component" value="Unassembled WGS sequence"/>
</dbReference>
<dbReference type="Gene3D" id="3.10.450.50">
    <property type="match status" value="1"/>
</dbReference>
<dbReference type="InParanoid" id="A0A6L2P7I9"/>